<organism evidence="1">
    <name type="scientific">Planktothricoides sp. SpSt-374</name>
    <dbReference type="NCBI Taxonomy" id="2282167"/>
    <lineage>
        <taxon>Bacteria</taxon>
        <taxon>Bacillati</taxon>
        <taxon>Cyanobacteriota</taxon>
        <taxon>Cyanophyceae</taxon>
        <taxon>Oscillatoriophycideae</taxon>
        <taxon>Oscillatoriales</taxon>
        <taxon>Oscillatoriaceae</taxon>
        <taxon>Planktothricoides</taxon>
    </lineage>
</organism>
<accession>A0A7C3ZJ72</accession>
<name>A0A7C3ZJ72_9CYAN</name>
<gene>
    <name evidence="1" type="ORF">ENR15_05760</name>
</gene>
<proteinExistence type="predicted"/>
<evidence type="ECO:0000313" key="1">
    <source>
        <dbReference type="EMBL" id="HGG00165.1"/>
    </source>
</evidence>
<sequence length="62" mass="6660">MSRKLLPSVKVSGAEAFPVPSPPNLTDQGGSRHYRHILSEPGHCRETGIAAVPEALCPWGRP</sequence>
<comment type="caution">
    <text evidence="1">The sequence shown here is derived from an EMBL/GenBank/DDBJ whole genome shotgun (WGS) entry which is preliminary data.</text>
</comment>
<dbReference type="AlphaFoldDB" id="A0A7C3ZJ72"/>
<dbReference type="EMBL" id="DSPX01000055">
    <property type="protein sequence ID" value="HGG00165.1"/>
    <property type="molecule type" value="Genomic_DNA"/>
</dbReference>
<reference evidence="1" key="1">
    <citation type="journal article" date="2020" name="mSystems">
        <title>Genome- and Community-Level Interaction Insights into Carbon Utilization and Element Cycling Functions of Hydrothermarchaeota in Hydrothermal Sediment.</title>
        <authorList>
            <person name="Zhou Z."/>
            <person name="Liu Y."/>
            <person name="Xu W."/>
            <person name="Pan J."/>
            <person name="Luo Z.H."/>
            <person name="Li M."/>
        </authorList>
    </citation>
    <scope>NUCLEOTIDE SEQUENCE [LARGE SCALE GENOMIC DNA]</scope>
    <source>
        <strain evidence="1">SpSt-374</strain>
    </source>
</reference>
<protein>
    <submittedName>
        <fullName evidence="1">Uncharacterized protein</fullName>
    </submittedName>
</protein>